<keyword evidence="5 7" id="KW-1133">Transmembrane helix</keyword>
<feature type="transmembrane region" description="Helical" evidence="7">
    <location>
        <begin position="323"/>
        <end position="343"/>
    </location>
</feature>
<evidence type="ECO:0000256" key="7">
    <source>
        <dbReference type="RuleBase" id="RU365066"/>
    </source>
</evidence>
<comment type="function">
    <text evidence="7">Involved in the lipid remodeling steps of GPI-anchor maturation.</text>
</comment>
<dbReference type="EMBL" id="GL877427">
    <property type="protein sequence ID" value="ELA46994.1"/>
    <property type="molecule type" value="Genomic_DNA"/>
</dbReference>
<proteinExistence type="inferred from homology"/>
<feature type="transmembrane region" description="Helical" evidence="7">
    <location>
        <begin position="292"/>
        <end position="311"/>
    </location>
</feature>
<keyword evidence="6 7" id="KW-0472">Membrane</keyword>
<keyword evidence="9" id="KW-1185">Reference proteome</keyword>
<dbReference type="HOGENOM" id="CLU_032917_2_0_1"/>
<dbReference type="GO" id="GO:0005789">
    <property type="term" value="C:endoplasmic reticulum membrane"/>
    <property type="evidence" value="ECO:0007669"/>
    <property type="project" value="UniProtKB-SubCell"/>
</dbReference>
<dbReference type="OMA" id="CTEIISV"/>
<feature type="transmembrane region" description="Helical" evidence="7">
    <location>
        <begin position="411"/>
        <end position="434"/>
    </location>
</feature>
<keyword evidence="2 7" id="KW-0337">GPI-anchor biosynthesis</keyword>
<dbReference type="AlphaFoldDB" id="L2GTQ1"/>
<dbReference type="GO" id="GO:0016788">
    <property type="term" value="F:hydrolase activity, acting on ester bonds"/>
    <property type="evidence" value="ECO:0007669"/>
    <property type="project" value="TreeGrafter"/>
</dbReference>
<protein>
    <recommendedName>
        <fullName evidence="7">Post-GPI attachment to proteins factor 3</fullName>
    </recommendedName>
</protein>
<dbReference type="OrthoDB" id="419770at2759"/>
<keyword evidence="4" id="KW-0732">Signal</keyword>
<evidence type="ECO:0000313" key="8">
    <source>
        <dbReference type="EMBL" id="ELA46994.1"/>
    </source>
</evidence>
<dbReference type="RefSeq" id="XP_008074543.1">
    <property type="nucleotide sequence ID" value="XM_008076352.1"/>
</dbReference>
<dbReference type="InterPro" id="IPR007217">
    <property type="entry name" value="Per1-like"/>
</dbReference>
<reference evidence="9" key="1">
    <citation type="submission" date="2011-03" db="EMBL/GenBank/DDBJ databases">
        <title>The genome sequence of Vavraia culicis strain floridensis.</title>
        <authorList>
            <consortium name="The Broad Institute Genome Sequencing Platform"/>
            <person name="Cuomo C."/>
            <person name="Becnel J."/>
            <person name="Sanscrainte N."/>
            <person name="Young S.K."/>
            <person name="Zeng Q."/>
            <person name="Gargeya S."/>
            <person name="Fitzgerald M."/>
            <person name="Haas B."/>
            <person name="Abouelleil A."/>
            <person name="Alvarado L."/>
            <person name="Arachchi H.M."/>
            <person name="Berlin A."/>
            <person name="Chapman S.B."/>
            <person name="Gearin G."/>
            <person name="Goldberg J."/>
            <person name="Griggs A."/>
            <person name="Gujja S."/>
            <person name="Hansen M."/>
            <person name="Heiman D."/>
            <person name="Howarth C."/>
            <person name="Larimer J."/>
            <person name="Lui A."/>
            <person name="MacDonald P.J.P."/>
            <person name="McCowen C."/>
            <person name="Montmayeur A."/>
            <person name="Murphy C."/>
            <person name="Neiman D."/>
            <person name="Pearson M."/>
            <person name="Priest M."/>
            <person name="Roberts A."/>
            <person name="Saif S."/>
            <person name="Shea T."/>
            <person name="Sisk P."/>
            <person name="Stolte C."/>
            <person name="Sykes S."/>
            <person name="Wortman J."/>
            <person name="Nusbaum C."/>
            <person name="Birren B."/>
        </authorList>
    </citation>
    <scope>NUCLEOTIDE SEQUENCE [LARGE SCALE GENOMIC DNA]</scope>
    <source>
        <strain evidence="9">floridensis</strain>
    </source>
</reference>
<evidence type="ECO:0000256" key="1">
    <source>
        <dbReference type="ARBA" id="ARBA00004127"/>
    </source>
</evidence>
<dbReference type="Proteomes" id="UP000011081">
    <property type="component" value="Unassembled WGS sequence"/>
</dbReference>
<dbReference type="PANTHER" id="PTHR13148">
    <property type="entry name" value="PER1-RELATED"/>
    <property type="match status" value="1"/>
</dbReference>
<dbReference type="GO" id="GO:0006506">
    <property type="term" value="P:GPI anchor biosynthetic process"/>
    <property type="evidence" value="ECO:0007669"/>
    <property type="project" value="UniProtKB-KW"/>
</dbReference>
<gene>
    <name evidence="8" type="ORF">VCUG_01525</name>
</gene>
<sequence>MDCNWRYRAIIGLLCATHIVLVKNFVDSVKYESEIQNSDESVNEHASDNGMCAEKNVIRNKSFGTFKNMDSHDNAFGKITINRVGDDCRRDVERGKAKSRRYTANGGNETEEIIENSLAAMCAKADEKGRNERIDGLNNDTRFQILFKSTLNFRNCLKDLFKWFCAYLINGQNMDTNESIKIISRSSTTRASHVAARSCESRNAYCLENYTHEIFKFHRLSQEQIEQFIETYISFYNDHAPEHSIVDKLFLRSPSRIKERHAHLAALRTLNIRNIKRRDRYAFVPILQCTEIISVILSVLSLFNTVIAYHTRIRGRKTPLHNLYTTQYYISCVTWVGSILLHIDDNRFTRFCDYFSALLGIMYYFYTATVRLLLSFKVSNVKEVTTHLFNLLALVYISVVHHNISNFDPKALKFVSGIFIFLFLTAILIQSVFFHNRYIKYVVFFTIIGLMAESSDIEPFCFVLDSHAMWHLFIGIQNFYYNRYLEEEISLMGGDR</sequence>
<keyword evidence="7" id="KW-0256">Endoplasmic reticulum</keyword>
<name>L2GTQ1_VAVCU</name>
<feature type="transmembrane region" description="Helical" evidence="7">
    <location>
        <begin position="386"/>
        <end position="405"/>
    </location>
</feature>
<dbReference type="VEuPathDB" id="MicrosporidiaDB:VCUG_01525"/>
<evidence type="ECO:0000313" key="9">
    <source>
        <dbReference type="Proteomes" id="UP000011081"/>
    </source>
</evidence>
<comment type="subcellular location">
    <subcellularLocation>
        <location evidence="1">Endomembrane system</location>
        <topology evidence="1">Multi-pass membrane protein</topology>
    </subcellularLocation>
    <subcellularLocation>
        <location evidence="7">Endoplasmic reticulum membrane</location>
        <topology evidence="7">Multi-pass membrane protein</topology>
    </subcellularLocation>
</comment>
<dbReference type="Pfam" id="PF04080">
    <property type="entry name" value="Per1"/>
    <property type="match status" value="1"/>
</dbReference>
<comment type="caution">
    <text evidence="7">Lacks conserved residue(s) required for the propagation of feature annotation.</text>
</comment>
<evidence type="ECO:0000256" key="3">
    <source>
        <dbReference type="ARBA" id="ARBA00022692"/>
    </source>
</evidence>
<comment type="similarity">
    <text evidence="7">Belongs to the PGAP3 family.</text>
</comment>
<dbReference type="PANTHER" id="PTHR13148:SF0">
    <property type="entry name" value="POST-GPI ATTACHMENT TO PROTEINS FACTOR 3"/>
    <property type="match status" value="1"/>
</dbReference>
<dbReference type="GeneID" id="19879401"/>
<evidence type="ECO:0000256" key="5">
    <source>
        <dbReference type="ARBA" id="ARBA00022989"/>
    </source>
</evidence>
<dbReference type="InParanoid" id="L2GTQ1"/>
<keyword evidence="3 7" id="KW-0812">Transmembrane</keyword>
<evidence type="ECO:0000256" key="4">
    <source>
        <dbReference type="ARBA" id="ARBA00022729"/>
    </source>
</evidence>
<feature type="transmembrane region" description="Helical" evidence="7">
    <location>
        <begin position="355"/>
        <end position="374"/>
    </location>
</feature>
<accession>L2GTQ1</accession>
<evidence type="ECO:0000256" key="2">
    <source>
        <dbReference type="ARBA" id="ARBA00022502"/>
    </source>
</evidence>
<evidence type="ECO:0000256" key="6">
    <source>
        <dbReference type="ARBA" id="ARBA00023136"/>
    </source>
</evidence>
<organism evidence="8 9">
    <name type="scientific">Vavraia culicis (isolate floridensis)</name>
    <name type="common">Microsporidian parasite</name>
    <dbReference type="NCBI Taxonomy" id="948595"/>
    <lineage>
        <taxon>Eukaryota</taxon>
        <taxon>Fungi</taxon>
        <taxon>Fungi incertae sedis</taxon>
        <taxon>Microsporidia</taxon>
        <taxon>Pleistophoridae</taxon>
        <taxon>Vavraia</taxon>
    </lineage>
</organism>